<keyword evidence="5 10" id="KW-0503">Monooxygenase</keyword>
<dbReference type="PANTHER" id="PTHR42847:SF4">
    <property type="entry name" value="ALKANESULFONATE MONOOXYGENASE-RELATED"/>
    <property type="match status" value="1"/>
</dbReference>
<dbReference type="Gene3D" id="3.90.180.10">
    <property type="entry name" value="Medium-chain alcohol dehydrogenases, catalytic domain"/>
    <property type="match status" value="1"/>
</dbReference>
<dbReference type="EMBL" id="AYSA01000618">
    <property type="protein sequence ID" value="ESZ90512.1"/>
    <property type="molecule type" value="Genomic_DNA"/>
</dbReference>
<dbReference type="Gene3D" id="3.40.50.720">
    <property type="entry name" value="NAD(P)-binding Rossmann-like Domain"/>
    <property type="match status" value="1"/>
</dbReference>
<accession>W9C135</accession>
<dbReference type="GO" id="GO:0008726">
    <property type="term" value="F:alkanesulfonate monooxygenase activity"/>
    <property type="evidence" value="ECO:0007669"/>
    <property type="project" value="TreeGrafter"/>
</dbReference>
<dbReference type="Proteomes" id="UP000019487">
    <property type="component" value="Unassembled WGS sequence"/>
</dbReference>
<dbReference type="InterPro" id="IPR036661">
    <property type="entry name" value="Luciferase-like_sf"/>
</dbReference>
<dbReference type="InterPro" id="IPR024014">
    <property type="entry name" value="DMSO2_SphG"/>
</dbReference>
<dbReference type="InterPro" id="IPR011032">
    <property type="entry name" value="GroES-like_sf"/>
</dbReference>
<evidence type="ECO:0000256" key="4">
    <source>
        <dbReference type="ARBA" id="ARBA00023002"/>
    </source>
</evidence>
<dbReference type="CDD" id="cd08249">
    <property type="entry name" value="enoyl_reductase_like"/>
    <property type="match status" value="1"/>
</dbReference>
<dbReference type="Pfam" id="PF08240">
    <property type="entry name" value="ADH_N"/>
    <property type="match status" value="1"/>
</dbReference>
<organism evidence="10 11">
    <name type="scientific">Sclerotinia borealis (strain F-4128)</name>
    <dbReference type="NCBI Taxonomy" id="1432307"/>
    <lineage>
        <taxon>Eukaryota</taxon>
        <taxon>Fungi</taxon>
        <taxon>Dikarya</taxon>
        <taxon>Ascomycota</taxon>
        <taxon>Pezizomycotina</taxon>
        <taxon>Leotiomycetes</taxon>
        <taxon>Helotiales</taxon>
        <taxon>Sclerotiniaceae</taxon>
        <taxon>Sclerotinia</taxon>
    </lineage>
</organism>
<dbReference type="OrthoDB" id="2558704at2759"/>
<name>W9C135_SCLBF</name>
<dbReference type="GO" id="GO:0046306">
    <property type="term" value="P:alkanesulfonate catabolic process"/>
    <property type="evidence" value="ECO:0007669"/>
    <property type="project" value="TreeGrafter"/>
</dbReference>
<evidence type="ECO:0000256" key="3">
    <source>
        <dbReference type="ARBA" id="ARBA00022643"/>
    </source>
</evidence>
<evidence type="ECO:0000313" key="10">
    <source>
        <dbReference type="EMBL" id="ESZ90512.1"/>
    </source>
</evidence>
<keyword evidence="2" id="KW-0285">Flavoprotein</keyword>
<dbReference type="Pfam" id="PF00296">
    <property type="entry name" value="Bac_luciferase"/>
    <property type="match status" value="1"/>
</dbReference>
<keyword evidence="6" id="KW-0175">Coiled coil</keyword>
<feature type="domain" description="Alcohol dehydrogenase-like N-terminal" evidence="9">
    <location>
        <begin position="102"/>
        <end position="181"/>
    </location>
</feature>
<dbReference type="GO" id="GO:0016651">
    <property type="term" value="F:oxidoreductase activity, acting on NAD(P)H"/>
    <property type="evidence" value="ECO:0007669"/>
    <property type="project" value="InterPro"/>
</dbReference>
<dbReference type="SUPFAM" id="SSF51735">
    <property type="entry name" value="NAD(P)-binding Rossmann-fold domains"/>
    <property type="match status" value="1"/>
</dbReference>
<dbReference type="InterPro" id="IPR013154">
    <property type="entry name" value="ADH-like_N"/>
</dbReference>
<evidence type="ECO:0000256" key="1">
    <source>
        <dbReference type="ARBA" id="ARBA00008072"/>
    </source>
</evidence>
<evidence type="ECO:0000256" key="6">
    <source>
        <dbReference type="SAM" id="Coils"/>
    </source>
</evidence>
<feature type="compositionally biased region" description="Polar residues" evidence="7">
    <location>
        <begin position="1"/>
        <end position="16"/>
    </location>
</feature>
<dbReference type="InterPro" id="IPR050172">
    <property type="entry name" value="SsuD_RutA_monooxygenase"/>
</dbReference>
<dbReference type="AlphaFoldDB" id="W9C135"/>
<evidence type="ECO:0000256" key="2">
    <source>
        <dbReference type="ARBA" id="ARBA00022630"/>
    </source>
</evidence>
<keyword evidence="11" id="KW-1185">Reference proteome</keyword>
<protein>
    <submittedName>
        <fullName evidence="10">Alkanesulfonate monooxygenase</fullName>
    </submittedName>
</protein>
<dbReference type="InterPro" id="IPR047122">
    <property type="entry name" value="Trans-enoyl_RdTase-like"/>
</dbReference>
<keyword evidence="3" id="KW-0288">FMN</keyword>
<evidence type="ECO:0000259" key="8">
    <source>
        <dbReference type="Pfam" id="PF00296"/>
    </source>
</evidence>
<feature type="coiled-coil region" evidence="6">
    <location>
        <begin position="734"/>
        <end position="787"/>
    </location>
</feature>
<dbReference type="SUPFAM" id="SSF50129">
    <property type="entry name" value="GroES-like"/>
    <property type="match status" value="1"/>
</dbReference>
<dbReference type="PANTHER" id="PTHR42847">
    <property type="entry name" value="ALKANESULFONATE MONOOXYGENASE"/>
    <property type="match status" value="1"/>
</dbReference>
<dbReference type="NCBIfam" id="TIGR04021">
    <property type="entry name" value="LLM_DMSO2_sfnG"/>
    <property type="match status" value="1"/>
</dbReference>
<reference evidence="10 11" key="1">
    <citation type="journal article" date="2014" name="Genome Announc.">
        <title>Draft genome sequence of Sclerotinia borealis, a psychrophilic plant pathogenic fungus.</title>
        <authorList>
            <person name="Mardanov A.V."/>
            <person name="Beletsky A.V."/>
            <person name="Kadnikov V.V."/>
            <person name="Ignatov A.N."/>
            <person name="Ravin N.V."/>
        </authorList>
    </citation>
    <scope>NUCLEOTIDE SEQUENCE [LARGE SCALE GENOMIC DNA]</scope>
    <source>
        <strain evidence="11">F-4157</strain>
    </source>
</reference>
<evidence type="ECO:0000313" key="11">
    <source>
        <dbReference type="Proteomes" id="UP000019487"/>
    </source>
</evidence>
<dbReference type="Gene3D" id="3.20.20.30">
    <property type="entry name" value="Luciferase-like domain"/>
    <property type="match status" value="1"/>
</dbReference>
<evidence type="ECO:0000256" key="7">
    <source>
        <dbReference type="SAM" id="MobiDB-lite"/>
    </source>
</evidence>
<comment type="caution">
    <text evidence="10">The sequence shown here is derived from an EMBL/GenBank/DDBJ whole genome shotgun (WGS) entry which is preliminary data.</text>
</comment>
<evidence type="ECO:0000256" key="5">
    <source>
        <dbReference type="ARBA" id="ARBA00023033"/>
    </source>
</evidence>
<dbReference type="CDD" id="cd01094">
    <property type="entry name" value="Alkanesulfonate_monoxygenase"/>
    <property type="match status" value="1"/>
</dbReference>
<dbReference type="SUPFAM" id="SSF51679">
    <property type="entry name" value="Bacterial luciferase-like"/>
    <property type="match status" value="1"/>
</dbReference>
<dbReference type="InterPro" id="IPR036291">
    <property type="entry name" value="NAD(P)-bd_dom_sf"/>
</dbReference>
<dbReference type="STRING" id="1432307.W9C135"/>
<feature type="region of interest" description="Disordered" evidence="7">
    <location>
        <begin position="1"/>
        <end position="23"/>
    </location>
</feature>
<keyword evidence="4" id="KW-0560">Oxidoreductase</keyword>
<gene>
    <name evidence="10" type="ORF">SBOR_9098</name>
</gene>
<feature type="domain" description="Luciferase-like" evidence="8">
    <location>
        <begin position="543"/>
        <end position="850"/>
    </location>
</feature>
<evidence type="ECO:0000259" key="9">
    <source>
        <dbReference type="Pfam" id="PF08240"/>
    </source>
</evidence>
<proteinExistence type="inferred from homology"/>
<dbReference type="HOGENOM" id="CLU_015059_0_0_1"/>
<comment type="similarity">
    <text evidence="1">Belongs to the zinc-containing alcohol dehydrogenase family.</text>
</comment>
<dbReference type="InterPro" id="IPR011251">
    <property type="entry name" value="Luciferase-like_dom"/>
</dbReference>
<sequence>MPSTQIYVSRSTNQAITPPKTPDSYEYQKVFHNWPEPETEPEGIYLQRERKSLGQENDSIDDSYLNVSLLNVSLQEVLLLHGPKQRYTHATEQPIPSLKDSREMLVAVEVVGLNPIDWKAPDFGFGLPSLPCISGRDFAGRVVKPPQANSRFRSGDIVVGISTDYRDSRKAAYQQYAVVSDFNACRLPNTVSPTDAAPLGVAFVAAALGLGICLGVNFANHLGELQGPDLLRAIHSLSRDSISHDVGTECFDSIREDERPEPGDWIAIWGGSSATGCCAVQLAKLAGLKVIAVIDVARSGERMLKHGADLLVDRFDTERAISIVKGITKGKLRFGLDTRGKESTALLAQTMQSGIGIEGKRAHLVGLTGLPKEPTPGVLYHSVPIKTFHEAPRIGEELMIWLERLFKHNRIATPEIEVAHELSANYTDLMNPSISPPFSTCPSFVPPVSVLITSSVNENQQARYCMSTTITISSNSPIIIRHDGPPNGHAGAITNGYTNGDNHTTNGHDAHFSADPEVNDAPDRVKFAYWVPNVSGGLVISKIPQRTSWDYESNVKYAQTAEAVGFEYALTQIRFMAGYGADNQHESVSFSQALLHNTKKLNVIAALLPGPWNPAVAAKQIASIDHYTNGRISVNVVSGWFKQEFTSIGQWWLEHAERYRRSKEFIECLKGIWTSPKFSYKGDFYQFHDYPLSPKPLDLPGRPHPLIFQGGNSIDARENGASVSDYYFMNGNTLEGFQEQIADVKERARKLGREDKIHFAVNGFAIVKETEEEAIQLLSEIQGKADKEAVNAFADATRQAGSSTGTKKGMWADSRFEDLVQYNDGFKTKLIGTAEQVADRILLLKSLGIDIVLIGFLHYEDDIQNFGEKVLPLVRKLEKEGRGKDVEDEIRRTGDVYRTKR</sequence>